<feature type="compositionally biased region" description="Acidic residues" evidence="4">
    <location>
        <begin position="346"/>
        <end position="372"/>
    </location>
</feature>
<dbReference type="GO" id="GO:0005730">
    <property type="term" value="C:nucleolus"/>
    <property type="evidence" value="ECO:0007669"/>
    <property type="project" value="TreeGrafter"/>
</dbReference>
<dbReference type="AlphaFoldDB" id="A0A9W4UE24"/>
<keyword evidence="7" id="KW-1185">Reference proteome</keyword>
<evidence type="ECO:0000256" key="4">
    <source>
        <dbReference type="SAM" id="MobiDB-lite"/>
    </source>
</evidence>
<dbReference type="Pfam" id="PF04874">
    <property type="entry name" value="Mak16"/>
    <property type="match status" value="1"/>
</dbReference>
<dbReference type="GO" id="GO:0030687">
    <property type="term" value="C:preribosome, large subunit precursor"/>
    <property type="evidence" value="ECO:0007669"/>
    <property type="project" value="TreeGrafter"/>
</dbReference>
<dbReference type="PANTHER" id="PTHR23405">
    <property type="entry name" value="MAINTENANCE OF KILLER 16 MAK16 PROTEIN-RELATED"/>
    <property type="match status" value="1"/>
</dbReference>
<evidence type="ECO:0000256" key="3">
    <source>
        <dbReference type="ARBA" id="ARBA00023242"/>
    </source>
</evidence>
<feature type="compositionally biased region" description="Basic and acidic residues" evidence="4">
    <location>
        <begin position="399"/>
        <end position="425"/>
    </location>
</feature>
<evidence type="ECO:0000313" key="6">
    <source>
        <dbReference type="EMBL" id="CAI6333999.1"/>
    </source>
</evidence>
<feature type="compositionally biased region" description="Basic residues" evidence="4">
    <location>
        <begin position="382"/>
        <end position="398"/>
    </location>
</feature>
<evidence type="ECO:0000259" key="5">
    <source>
        <dbReference type="Pfam" id="PF01778"/>
    </source>
</evidence>
<dbReference type="EMBL" id="CAOQHR010000004">
    <property type="protein sequence ID" value="CAI6333999.1"/>
    <property type="molecule type" value="Genomic_DNA"/>
</dbReference>
<protein>
    <recommendedName>
        <fullName evidence="5">Ribosomal eL28/Mak16 domain-containing protein</fullName>
    </recommendedName>
</protein>
<evidence type="ECO:0000256" key="2">
    <source>
        <dbReference type="ARBA" id="ARBA00005514"/>
    </source>
</evidence>
<comment type="subcellular location">
    <subcellularLocation>
        <location evidence="1">Nucleus</location>
    </subcellularLocation>
</comment>
<evidence type="ECO:0000313" key="7">
    <source>
        <dbReference type="Proteomes" id="UP001152607"/>
    </source>
</evidence>
<feature type="compositionally biased region" description="Acidic residues" evidence="4">
    <location>
        <begin position="293"/>
        <end position="311"/>
    </location>
</feature>
<dbReference type="FunFam" id="3.30.390.110:FF:000001">
    <property type="entry name" value="Protein MAK16 homolog"/>
    <property type="match status" value="1"/>
</dbReference>
<dbReference type="InterPro" id="IPR006958">
    <property type="entry name" value="Mak16"/>
</dbReference>
<dbReference type="PANTHER" id="PTHR23405:SF4">
    <property type="entry name" value="PROTEIN MAK16 HOMOLOG"/>
    <property type="match status" value="1"/>
</dbReference>
<dbReference type="GO" id="GO:0000460">
    <property type="term" value="P:maturation of 5.8S rRNA"/>
    <property type="evidence" value="ECO:0007669"/>
    <property type="project" value="TreeGrafter"/>
</dbReference>
<feature type="region of interest" description="Disordered" evidence="4">
    <location>
        <begin position="285"/>
        <end position="425"/>
    </location>
</feature>
<feature type="compositionally biased region" description="Acidic residues" evidence="4">
    <location>
        <begin position="320"/>
        <end position="337"/>
    </location>
</feature>
<proteinExistence type="inferred from homology"/>
<comment type="caution">
    <text evidence="6">The sequence shown here is derived from an EMBL/GenBank/DDBJ whole genome shotgun (WGS) entry which is preliminary data.</text>
</comment>
<dbReference type="GO" id="GO:0000470">
    <property type="term" value="P:maturation of LSU-rRNA"/>
    <property type="evidence" value="ECO:0007669"/>
    <property type="project" value="TreeGrafter"/>
</dbReference>
<feature type="domain" description="Ribosomal eL28/Mak16" evidence="5">
    <location>
        <begin position="89"/>
        <end position="203"/>
    </location>
</feature>
<comment type="similarity">
    <text evidence="2">Belongs to the MAK16 family.</text>
</comment>
<dbReference type="Pfam" id="PF01778">
    <property type="entry name" value="Ribosomal_L28e"/>
    <property type="match status" value="1"/>
</dbReference>
<gene>
    <name evidence="6" type="ORF">PDIGIT_LOCUS7052</name>
</gene>
<organism evidence="6 7">
    <name type="scientific">Periconia digitata</name>
    <dbReference type="NCBI Taxonomy" id="1303443"/>
    <lineage>
        <taxon>Eukaryota</taxon>
        <taxon>Fungi</taxon>
        <taxon>Dikarya</taxon>
        <taxon>Ascomycota</taxon>
        <taxon>Pezizomycotina</taxon>
        <taxon>Dothideomycetes</taxon>
        <taxon>Pleosporomycetidae</taxon>
        <taxon>Pleosporales</taxon>
        <taxon>Massarineae</taxon>
        <taxon>Periconiaceae</taxon>
        <taxon>Periconia</taxon>
    </lineage>
</organism>
<dbReference type="Proteomes" id="UP001152607">
    <property type="component" value="Unassembled WGS sequence"/>
</dbReference>
<keyword evidence="3" id="KW-0539">Nucleus</keyword>
<dbReference type="InterPro" id="IPR029004">
    <property type="entry name" value="Ribosomal_eL28/Mak16"/>
</dbReference>
<dbReference type="Gene3D" id="3.30.390.110">
    <property type="match status" value="1"/>
</dbReference>
<sequence length="425" mass="48405">MISRKKRMAMTFHGGVEVNERAGRCSLLLPNPLLVGAIFDLAPRFREDLESPKKKISARKSALTNNDGYEPGFRLSPSPYSNMSCSDELVWSVIGTDFCSFKLKTTKDQSFCRNEHNVSGLCTRQSCPLANSRYATIRSDPATGNLYLYIKAIERSHLPSKWWEKIKLSRNYTQALEQVDSHLAYFPKFLIHKNKQRLTRLTQVGLRIKRLAKEEDRLGEKLVPRLAPKVRRREEGRERKALAAAKVERAIERVLIDRLRSGAYGDRPLNVEPNVWKKVMRGLEKEGQAQRDEDLDEGIEDEDEVENEFETENGAVDVEYVSDIEGESDDDMEDFEDWVGAQSPDEASDDDDESEDASDSEAEEDESEEDDAAALKKTLANLKRKRPAGPPPKPKKKSSKDTKGPRRNIEYEIEREPSTRHAMEA</sequence>
<evidence type="ECO:0000256" key="1">
    <source>
        <dbReference type="ARBA" id="ARBA00004123"/>
    </source>
</evidence>
<accession>A0A9W4UE24</accession>
<dbReference type="OrthoDB" id="10251342at2759"/>
<reference evidence="6" key="1">
    <citation type="submission" date="2023-01" db="EMBL/GenBank/DDBJ databases">
        <authorList>
            <person name="Van Ghelder C."/>
            <person name="Rancurel C."/>
        </authorList>
    </citation>
    <scope>NUCLEOTIDE SEQUENCE</scope>
    <source>
        <strain evidence="6">CNCM I-4278</strain>
    </source>
</reference>
<name>A0A9W4UE24_9PLEO</name>